<comment type="similarity">
    <text evidence="1 4 5">Belongs to the universal ribosomal protein uS8 family.</text>
</comment>
<dbReference type="FunFam" id="3.30.1490.10:FF:000001">
    <property type="entry name" value="30S ribosomal protein S8"/>
    <property type="match status" value="1"/>
</dbReference>
<dbReference type="SUPFAM" id="SSF56047">
    <property type="entry name" value="Ribosomal protein S8"/>
    <property type="match status" value="1"/>
</dbReference>
<dbReference type="RefSeq" id="YP_009104808.1">
    <property type="nucleotide sequence ID" value="NC_025524.1"/>
</dbReference>
<dbReference type="EMBL" id="KM462860">
    <property type="protein sequence ID" value="AIT93371.1"/>
    <property type="molecule type" value="Genomic_DNA"/>
</dbReference>
<dbReference type="Pfam" id="PF00410">
    <property type="entry name" value="Ribosomal_S8"/>
    <property type="match status" value="1"/>
</dbReference>
<comment type="subcellular location">
    <subcellularLocation>
        <location evidence="4">Plastid</location>
        <location evidence="4">Chloroplast</location>
    </subcellularLocation>
</comment>
<keyword evidence="6" id="KW-0150">Chloroplast</keyword>
<evidence type="ECO:0000256" key="1">
    <source>
        <dbReference type="ARBA" id="ARBA00006471"/>
    </source>
</evidence>
<dbReference type="Gene3D" id="3.30.1490.10">
    <property type="match status" value="1"/>
</dbReference>
<dbReference type="GO" id="GO:0006412">
    <property type="term" value="P:translation"/>
    <property type="evidence" value="ECO:0007669"/>
    <property type="project" value="UniProtKB-UniRule"/>
</dbReference>
<dbReference type="GO" id="GO:0019843">
    <property type="term" value="F:rRNA binding"/>
    <property type="evidence" value="ECO:0007669"/>
    <property type="project" value="UniProtKB-UniRule"/>
</dbReference>
<evidence type="ECO:0000256" key="5">
    <source>
        <dbReference type="RuleBase" id="RU003660"/>
    </source>
</evidence>
<evidence type="ECO:0000256" key="3">
    <source>
        <dbReference type="ARBA" id="ARBA00023274"/>
    </source>
</evidence>
<evidence type="ECO:0000313" key="6">
    <source>
        <dbReference type="EMBL" id="AIT93371.1"/>
    </source>
</evidence>
<comment type="function">
    <text evidence="4">One of the primary rRNA binding proteins, it binds directly to 16S rRNA central domain where it helps coordinate assembly of the platform of the 30S subunit.</text>
</comment>
<organism evidence="6">
    <name type="scientific">Symbiochloris handae</name>
    <dbReference type="NCBI Taxonomy" id="1853882"/>
    <lineage>
        <taxon>Eukaryota</taxon>
        <taxon>Viridiplantae</taxon>
        <taxon>Chlorophyta</taxon>
        <taxon>core chlorophytes</taxon>
        <taxon>Trebouxiophyceae</taxon>
        <taxon>Trebouxiales</taxon>
        <taxon>Trebouxiaceae</taxon>
        <taxon>Symbiochloris</taxon>
    </lineage>
</organism>
<keyword evidence="4" id="KW-0699">rRNA-binding</keyword>
<dbReference type="GeneID" id="31078343"/>
<proteinExistence type="inferred from homology"/>
<dbReference type="Gene3D" id="3.30.1370.30">
    <property type="match status" value="1"/>
</dbReference>
<dbReference type="InterPro" id="IPR000630">
    <property type="entry name" value="Ribosomal_uS8"/>
</dbReference>
<dbReference type="GO" id="GO:0003735">
    <property type="term" value="F:structural constituent of ribosome"/>
    <property type="evidence" value="ECO:0007669"/>
    <property type="project" value="InterPro"/>
</dbReference>
<dbReference type="HAMAP" id="MF_01302_B">
    <property type="entry name" value="Ribosomal_uS8_B"/>
    <property type="match status" value="1"/>
</dbReference>
<dbReference type="GO" id="GO:0005840">
    <property type="term" value="C:ribosome"/>
    <property type="evidence" value="ECO:0007669"/>
    <property type="project" value="UniProtKB-KW"/>
</dbReference>
<dbReference type="PROSITE" id="PS00053">
    <property type="entry name" value="RIBOSOMAL_S8"/>
    <property type="match status" value="1"/>
</dbReference>
<dbReference type="GO" id="GO:1990904">
    <property type="term" value="C:ribonucleoprotein complex"/>
    <property type="evidence" value="ECO:0007669"/>
    <property type="project" value="UniProtKB-KW"/>
</dbReference>
<dbReference type="PANTHER" id="PTHR11758">
    <property type="entry name" value="40S RIBOSOMAL PROTEIN S15A"/>
    <property type="match status" value="1"/>
</dbReference>
<dbReference type="NCBIfam" id="NF001109">
    <property type="entry name" value="PRK00136.1"/>
    <property type="match status" value="1"/>
</dbReference>
<keyword evidence="4" id="KW-0694">RNA-binding</keyword>
<sequence>MINDSLSDMLTRLRNGCAVRSATVILPLTRLNQQICQILEKEGYIASFRRTSQRNLLIDLKYNHVIGSTSLGIGNIKPSITNLRRLSKPGARIYTTGKQMPKVFNGIGIIIVSTSQGIMTDREARFRSLGGELLCSIW</sequence>
<accession>A0A097KJK3</accession>
<gene>
    <name evidence="4 6" type="primary">rps8</name>
</gene>
<evidence type="ECO:0000256" key="2">
    <source>
        <dbReference type="ARBA" id="ARBA00022980"/>
    </source>
</evidence>
<evidence type="ECO:0000256" key="4">
    <source>
        <dbReference type="HAMAP-Rule" id="MF_01302"/>
    </source>
</evidence>
<keyword evidence="2 4" id="KW-0689">Ribosomal protein</keyword>
<keyword evidence="3 4" id="KW-0687">Ribonucleoprotein</keyword>
<dbReference type="InterPro" id="IPR035987">
    <property type="entry name" value="Ribosomal_uS8_sf"/>
</dbReference>
<protein>
    <recommendedName>
        <fullName evidence="4">Small ribosomal subunit protein uS8c</fullName>
    </recommendedName>
</protein>
<comment type="subunit">
    <text evidence="4">Part of the 30S ribosomal subunit.</text>
</comment>
<dbReference type="AlphaFoldDB" id="A0A097KJK3"/>
<keyword evidence="6" id="KW-0934">Plastid</keyword>
<dbReference type="InterPro" id="IPR047863">
    <property type="entry name" value="Ribosomal_uS8_CS"/>
</dbReference>
<dbReference type="GO" id="GO:0009507">
    <property type="term" value="C:chloroplast"/>
    <property type="evidence" value="ECO:0007669"/>
    <property type="project" value="UniProtKB-SubCell"/>
</dbReference>
<reference evidence="6" key="1">
    <citation type="journal article" date="2014" name="BMC Evol. Biol.">
        <title>Chloroplast phylogenomic analysis resolves deep-level relationships within the green algal class Trebouxiophyceae.</title>
        <authorList>
            <person name="Lemieux C."/>
            <person name="Otis C."/>
            <person name="Turmel M."/>
        </authorList>
    </citation>
    <scope>NUCLEOTIDE SEQUENCE</scope>
</reference>
<name>A0A097KJK3_9CHLO</name>
<geneLocation type="chloroplast" evidence="6"/>